<evidence type="ECO:0000313" key="2">
    <source>
        <dbReference type="EMBL" id="GEM42197.1"/>
    </source>
</evidence>
<dbReference type="AlphaFoldDB" id="A0A511MPV7"/>
<gene>
    <name evidence="2" type="ORF">NN4_67160</name>
</gene>
<proteinExistence type="predicted"/>
<comment type="caution">
    <text evidence="2">The sequence shown here is derived from an EMBL/GenBank/DDBJ whole genome shotgun (WGS) entry which is preliminary data.</text>
</comment>
<organism evidence="2 3">
    <name type="scientific">Nocardia ninae NBRC 108245</name>
    <dbReference type="NCBI Taxonomy" id="1210091"/>
    <lineage>
        <taxon>Bacteria</taxon>
        <taxon>Bacillati</taxon>
        <taxon>Actinomycetota</taxon>
        <taxon>Actinomycetes</taxon>
        <taxon>Mycobacteriales</taxon>
        <taxon>Nocardiaceae</taxon>
        <taxon>Nocardia</taxon>
    </lineage>
</organism>
<evidence type="ECO:0000313" key="3">
    <source>
        <dbReference type="Proteomes" id="UP000321424"/>
    </source>
</evidence>
<reference evidence="2 3" key="1">
    <citation type="submission" date="2019-07" db="EMBL/GenBank/DDBJ databases">
        <title>Whole genome shotgun sequence of Nocardia ninae NBRC 108245.</title>
        <authorList>
            <person name="Hosoyama A."/>
            <person name="Uohara A."/>
            <person name="Ohji S."/>
            <person name="Ichikawa N."/>
        </authorList>
    </citation>
    <scope>NUCLEOTIDE SEQUENCE [LARGE SCALE GENOMIC DNA]</scope>
    <source>
        <strain evidence="2 3">NBRC 108245</strain>
    </source>
</reference>
<feature type="region of interest" description="Disordered" evidence="1">
    <location>
        <begin position="39"/>
        <end position="70"/>
    </location>
</feature>
<feature type="compositionally biased region" description="Low complexity" evidence="1">
    <location>
        <begin position="44"/>
        <end position="55"/>
    </location>
</feature>
<accession>A0A511MPV7</accession>
<keyword evidence="3" id="KW-1185">Reference proteome</keyword>
<name>A0A511MPV7_9NOCA</name>
<dbReference type="Proteomes" id="UP000321424">
    <property type="component" value="Unassembled WGS sequence"/>
</dbReference>
<dbReference type="EMBL" id="BJXA01000064">
    <property type="protein sequence ID" value="GEM42197.1"/>
    <property type="molecule type" value="Genomic_DNA"/>
</dbReference>
<evidence type="ECO:0000256" key="1">
    <source>
        <dbReference type="SAM" id="MobiDB-lite"/>
    </source>
</evidence>
<protein>
    <submittedName>
        <fullName evidence="2">Uncharacterized protein</fullName>
    </submittedName>
</protein>
<sequence>MPPPLTFWGFLDRLFNSPHRFRRLMLLIVLITLTTSPPENFTVPQLPTTQQTPLPHNEIAVAPPTTANPR</sequence>